<dbReference type="EMBL" id="BJXB01000004">
    <property type="protein sequence ID" value="GEM45689.1"/>
    <property type="molecule type" value="Genomic_DNA"/>
</dbReference>
<proteinExistence type="predicted"/>
<dbReference type="AlphaFoldDB" id="A0A511MYP1"/>
<dbReference type="RefSeq" id="WP_146883200.1">
    <property type="nucleotide sequence ID" value="NZ_BJXB01000004.1"/>
</dbReference>
<dbReference type="Proteomes" id="UP000321306">
    <property type="component" value="Unassembled WGS sequence"/>
</dbReference>
<protein>
    <recommendedName>
        <fullName evidence="3">SRPBCC family protein</fullName>
    </recommendedName>
</protein>
<accession>A0A511MYP1</accession>
<dbReference type="Gene3D" id="3.30.530.20">
    <property type="match status" value="1"/>
</dbReference>
<dbReference type="InterPro" id="IPR023393">
    <property type="entry name" value="START-like_dom_sf"/>
</dbReference>
<sequence>MRIIAHIWIHQPLNCVYQTLANHSLDGSWRTGVTGIQQSHPGTVQVGTCLEETLHLMGRTLHTDSTVVYVQEGVRHDFVGTCGGFPLSGSRSFQASMNRTRVTLELQLTPPESWLPYVSLLKFFLHQRIRQDLRQLKSLLERTSHSPQTPSYS</sequence>
<dbReference type="SUPFAM" id="SSF55961">
    <property type="entry name" value="Bet v1-like"/>
    <property type="match status" value="1"/>
</dbReference>
<evidence type="ECO:0000313" key="1">
    <source>
        <dbReference type="EMBL" id="GEM45689.1"/>
    </source>
</evidence>
<keyword evidence="2" id="KW-1185">Reference proteome</keyword>
<evidence type="ECO:0000313" key="2">
    <source>
        <dbReference type="Proteomes" id="UP000321306"/>
    </source>
</evidence>
<comment type="caution">
    <text evidence="1">The sequence shown here is derived from an EMBL/GenBank/DDBJ whole genome shotgun (WGS) entry which is preliminary data.</text>
</comment>
<organism evidence="1 2">
    <name type="scientific">Deinococcus cellulosilyticus (strain DSM 18568 / NBRC 106333 / KACC 11606 / 5516J-15)</name>
    <dbReference type="NCBI Taxonomy" id="1223518"/>
    <lineage>
        <taxon>Bacteria</taxon>
        <taxon>Thermotogati</taxon>
        <taxon>Deinococcota</taxon>
        <taxon>Deinococci</taxon>
        <taxon>Deinococcales</taxon>
        <taxon>Deinococcaceae</taxon>
        <taxon>Deinococcus</taxon>
    </lineage>
</organism>
<reference evidence="1 2" key="1">
    <citation type="submission" date="2019-07" db="EMBL/GenBank/DDBJ databases">
        <title>Whole genome shotgun sequence of Deinococcus cellulosilyticus NBRC 106333.</title>
        <authorList>
            <person name="Hosoyama A."/>
            <person name="Uohara A."/>
            <person name="Ohji S."/>
            <person name="Ichikawa N."/>
        </authorList>
    </citation>
    <scope>NUCLEOTIDE SEQUENCE [LARGE SCALE GENOMIC DNA]</scope>
    <source>
        <strain evidence="1 2">NBRC 106333</strain>
    </source>
</reference>
<name>A0A511MYP1_DEIC1</name>
<gene>
    <name evidence="1" type="ORF">DC3_13240</name>
</gene>
<evidence type="ECO:0008006" key="3">
    <source>
        <dbReference type="Google" id="ProtNLM"/>
    </source>
</evidence>